<comment type="caution">
    <text evidence="8">The sequence shown here is derived from an EMBL/GenBank/DDBJ whole genome shotgun (WGS) entry which is preliminary data.</text>
</comment>
<dbReference type="Pfam" id="PF01180">
    <property type="entry name" value="DHO_dh"/>
    <property type="match status" value="1"/>
</dbReference>
<reference evidence="8 9" key="1">
    <citation type="submission" date="2019-03" db="EMBL/GenBank/DDBJ databases">
        <title>Genomic Encyclopedia of Type Strains, Phase IV (KMG-IV): sequencing the most valuable type-strain genomes for metagenomic binning, comparative biology and taxonomic classification.</title>
        <authorList>
            <person name="Goeker M."/>
        </authorList>
    </citation>
    <scope>NUCLEOTIDE SEQUENCE [LARGE SCALE GENOMIC DNA]</scope>
    <source>
        <strain evidence="8 9">DSM 100013</strain>
    </source>
</reference>
<dbReference type="GO" id="GO:0005737">
    <property type="term" value="C:cytoplasm"/>
    <property type="evidence" value="ECO:0007669"/>
    <property type="project" value="InterPro"/>
</dbReference>
<comment type="pathway">
    <text evidence="2">Pyrimidine metabolism; UMP biosynthesis via de novo pathway.</text>
</comment>
<evidence type="ECO:0000256" key="6">
    <source>
        <dbReference type="ARBA" id="ARBA00023002"/>
    </source>
</evidence>
<dbReference type="UniPathway" id="UPA00070"/>
<dbReference type="InterPro" id="IPR013785">
    <property type="entry name" value="Aldolase_TIM"/>
</dbReference>
<proteinExistence type="predicted"/>
<gene>
    <name evidence="8" type="ORF">EDD79_100833</name>
</gene>
<dbReference type="GO" id="GO:0004152">
    <property type="term" value="F:dihydroorotate dehydrogenase activity"/>
    <property type="evidence" value="ECO:0007669"/>
    <property type="project" value="InterPro"/>
</dbReference>
<dbReference type="PIRSF" id="PIRSF000164">
    <property type="entry name" value="DHO_oxidase"/>
    <property type="match status" value="1"/>
</dbReference>
<dbReference type="Proteomes" id="UP000295504">
    <property type="component" value="Unassembled WGS sequence"/>
</dbReference>
<dbReference type="InterPro" id="IPR050074">
    <property type="entry name" value="DHO_dehydrogenase"/>
</dbReference>
<dbReference type="GO" id="GO:0044205">
    <property type="term" value="P:'de novo' UMP biosynthetic process"/>
    <property type="evidence" value="ECO:0007669"/>
    <property type="project" value="UniProtKB-UniPathway"/>
</dbReference>
<dbReference type="Gene3D" id="3.20.20.70">
    <property type="entry name" value="Aldolase class I"/>
    <property type="match status" value="1"/>
</dbReference>
<dbReference type="InterPro" id="IPR012135">
    <property type="entry name" value="Dihydroorotate_DH_1_2"/>
</dbReference>
<dbReference type="AlphaFoldDB" id="A0A4R2TLK2"/>
<dbReference type="PANTHER" id="PTHR48109">
    <property type="entry name" value="DIHYDROOROTATE DEHYDROGENASE (QUINONE), MITOCHONDRIAL-RELATED"/>
    <property type="match status" value="1"/>
</dbReference>
<dbReference type="InterPro" id="IPR005720">
    <property type="entry name" value="Dihydroorotate_DH_cat"/>
</dbReference>
<evidence type="ECO:0000256" key="3">
    <source>
        <dbReference type="ARBA" id="ARBA00022630"/>
    </source>
</evidence>
<keyword evidence="5" id="KW-0665">Pyrimidine biosynthesis</keyword>
<evidence type="ECO:0000256" key="1">
    <source>
        <dbReference type="ARBA" id="ARBA00001917"/>
    </source>
</evidence>
<keyword evidence="3" id="KW-0285">Flavoprotein</keyword>
<sequence length="334" mass="38237">MNLQTNYMGLTLKNPIIVGASGLTSDLESIKELEVNGAAAIVIKSLFQEEIQLENLKFDEYLNRYNDLHAEMLNHYPNIRHAGAKEHLYWVKQVKQTVDIPVIASINAIDEHTWIDYAKALEETGVDGLELNFYNIPKDAQLTGEDIEEKQVQILKKVKESVKIPVSVKLSPYYTNITDFLKRLDDAKVDGVVLFNRLFQPDIDVENEVEVKSFTLSNESDNRLPLIWTALLSDQLKTDISSSTGIMTSEDVVKMLLTGAASVQIVSTLYKNKIEYLNTIIKGIENWMKSKNYNSIKSFKGKLSKKNMKDPWAFERVQYIKMLYSKEEIFEINR</sequence>
<evidence type="ECO:0000313" key="9">
    <source>
        <dbReference type="Proteomes" id="UP000295504"/>
    </source>
</evidence>
<dbReference type="SUPFAM" id="SSF51395">
    <property type="entry name" value="FMN-linked oxidoreductases"/>
    <property type="match status" value="1"/>
</dbReference>
<name>A0A4R2TLK2_9FIRM</name>
<comment type="cofactor">
    <cofactor evidence="1">
        <name>FMN</name>
        <dbReference type="ChEBI" id="CHEBI:58210"/>
    </cofactor>
</comment>
<evidence type="ECO:0000313" key="8">
    <source>
        <dbReference type="EMBL" id="TCQ03716.1"/>
    </source>
</evidence>
<evidence type="ECO:0000259" key="7">
    <source>
        <dbReference type="Pfam" id="PF01180"/>
    </source>
</evidence>
<dbReference type="OrthoDB" id="9794954at2"/>
<dbReference type="NCBIfam" id="NF005741">
    <property type="entry name" value="PRK07565.1"/>
    <property type="match status" value="1"/>
</dbReference>
<organism evidence="8 9">
    <name type="scientific">Serpentinicella alkaliphila</name>
    <dbReference type="NCBI Taxonomy" id="1734049"/>
    <lineage>
        <taxon>Bacteria</taxon>
        <taxon>Bacillati</taxon>
        <taxon>Bacillota</taxon>
        <taxon>Clostridia</taxon>
        <taxon>Peptostreptococcales</taxon>
        <taxon>Natronincolaceae</taxon>
        <taxon>Serpentinicella</taxon>
    </lineage>
</organism>
<evidence type="ECO:0000256" key="5">
    <source>
        <dbReference type="ARBA" id="ARBA00022975"/>
    </source>
</evidence>
<protein>
    <submittedName>
        <fullName evidence="8">Dihydroorotate dehydrogenase (Fumarate)</fullName>
    </submittedName>
</protein>
<feature type="domain" description="Dihydroorotate dehydrogenase catalytic" evidence="7">
    <location>
        <begin position="3"/>
        <end position="288"/>
    </location>
</feature>
<dbReference type="RefSeq" id="WP_132847930.1">
    <property type="nucleotide sequence ID" value="NZ_CP058648.1"/>
</dbReference>
<dbReference type="PANTHER" id="PTHR48109:SF3">
    <property type="entry name" value="SLL0744 PROTEIN"/>
    <property type="match status" value="1"/>
</dbReference>
<keyword evidence="6" id="KW-0560">Oxidoreductase</keyword>
<dbReference type="GO" id="GO:0006207">
    <property type="term" value="P:'de novo' pyrimidine nucleobase biosynthetic process"/>
    <property type="evidence" value="ECO:0007669"/>
    <property type="project" value="TreeGrafter"/>
</dbReference>
<evidence type="ECO:0000256" key="4">
    <source>
        <dbReference type="ARBA" id="ARBA00022643"/>
    </source>
</evidence>
<evidence type="ECO:0000256" key="2">
    <source>
        <dbReference type="ARBA" id="ARBA00004725"/>
    </source>
</evidence>
<keyword evidence="9" id="KW-1185">Reference proteome</keyword>
<dbReference type="EMBL" id="SLYC01000008">
    <property type="protein sequence ID" value="TCQ03716.1"/>
    <property type="molecule type" value="Genomic_DNA"/>
</dbReference>
<accession>A0A4R2TLK2</accession>
<keyword evidence="4" id="KW-0288">FMN</keyword>